<dbReference type="AlphaFoldDB" id="A0A089HT35"/>
<keyword evidence="14" id="KW-1185">Reference proteome</keyword>
<dbReference type="KEGG" id="pdu:PDUR_27615"/>
<feature type="transmembrane region" description="Helical" evidence="12">
    <location>
        <begin position="159"/>
        <end position="180"/>
    </location>
</feature>
<evidence type="ECO:0000256" key="9">
    <source>
        <dbReference type="ARBA" id="ARBA00022989"/>
    </source>
</evidence>
<evidence type="ECO:0000256" key="12">
    <source>
        <dbReference type="SAM" id="Phobius"/>
    </source>
</evidence>
<evidence type="ECO:0000256" key="7">
    <source>
        <dbReference type="ARBA" id="ARBA00022723"/>
    </source>
</evidence>
<dbReference type="PANTHER" id="PTHR43141">
    <property type="entry name" value="CYTOCHROME BD2 SUBUNIT II"/>
    <property type="match status" value="1"/>
</dbReference>
<evidence type="ECO:0000256" key="3">
    <source>
        <dbReference type="ARBA" id="ARBA00022448"/>
    </source>
</evidence>
<keyword evidence="5" id="KW-0349">Heme</keyword>
<protein>
    <submittedName>
        <fullName evidence="13">Cytochrome d ubiquinol oxidase subunit 2</fullName>
    </submittedName>
</protein>
<dbReference type="STRING" id="44251.PDUR_27615"/>
<dbReference type="OrthoDB" id="9776710at2"/>
<feature type="transmembrane region" description="Helical" evidence="12">
    <location>
        <begin position="116"/>
        <end position="139"/>
    </location>
</feature>
<dbReference type="Proteomes" id="UP000029409">
    <property type="component" value="Chromosome"/>
</dbReference>
<keyword evidence="11 12" id="KW-0472">Membrane</keyword>
<evidence type="ECO:0000256" key="2">
    <source>
        <dbReference type="ARBA" id="ARBA00007543"/>
    </source>
</evidence>
<sequence>MLSLNELWFVLIAVLFVGFFFLEGFDFGVGMQSQMLPKDERQRRVMINSIGPFWDANEVWLITGAGAMFAAFPEWYATLFSGFYVPFVFALFGLILRGVAFEYRGKAQTAGWRTTWDLSILIGSFLPPFLLAIVFASFIKGLPIDGDMQMHAAFFGDIVNVYTVLAGLTVVLMCNIHGLLFTALRTFGELQERARKRARALLLPTGVLLLAFVIMTYFQTDIFDVRGALLWAIVVLGLVAFLLSGYFCKQKRDGWAFGMTGAVLGLSVISVFVGLFPRVMVSSLGEAYNLTITNAASGHYSLKVMTIVTLTMLPFVLGYQIWSYFIFHKRLSDKETLEY</sequence>
<proteinExistence type="inferred from homology"/>
<evidence type="ECO:0000256" key="10">
    <source>
        <dbReference type="ARBA" id="ARBA00023004"/>
    </source>
</evidence>
<keyword evidence="3" id="KW-0813">Transport</keyword>
<feature type="transmembrane region" description="Helical" evidence="12">
    <location>
        <begin position="200"/>
        <end position="218"/>
    </location>
</feature>
<comment type="subcellular location">
    <subcellularLocation>
        <location evidence="1">Cell membrane</location>
        <topology evidence="1">Multi-pass membrane protein</topology>
    </subcellularLocation>
</comment>
<evidence type="ECO:0000256" key="1">
    <source>
        <dbReference type="ARBA" id="ARBA00004651"/>
    </source>
</evidence>
<evidence type="ECO:0000256" key="8">
    <source>
        <dbReference type="ARBA" id="ARBA00022982"/>
    </source>
</evidence>
<dbReference type="GO" id="GO:0046872">
    <property type="term" value="F:metal ion binding"/>
    <property type="evidence" value="ECO:0007669"/>
    <property type="project" value="UniProtKB-KW"/>
</dbReference>
<dbReference type="InterPro" id="IPR003317">
    <property type="entry name" value="Cyt-d_oxidase_su2"/>
</dbReference>
<dbReference type="eggNOG" id="COG1294">
    <property type="taxonomic scope" value="Bacteria"/>
</dbReference>
<dbReference type="PIRSF" id="PIRSF000267">
    <property type="entry name" value="Cyt_oxidse_sub2"/>
    <property type="match status" value="1"/>
</dbReference>
<organism evidence="13 14">
    <name type="scientific">Paenibacillus durus</name>
    <name type="common">Paenibacillus azotofixans</name>
    <dbReference type="NCBI Taxonomy" id="44251"/>
    <lineage>
        <taxon>Bacteria</taxon>
        <taxon>Bacillati</taxon>
        <taxon>Bacillota</taxon>
        <taxon>Bacilli</taxon>
        <taxon>Bacillales</taxon>
        <taxon>Paenibacillaceae</taxon>
        <taxon>Paenibacillus</taxon>
    </lineage>
</organism>
<feature type="transmembrane region" description="Helical" evidence="12">
    <location>
        <begin position="304"/>
        <end position="327"/>
    </location>
</feature>
<keyword evidence="4" id="KW-1003">Cell membrane</keyword>
<dbReference type="GO" id="GO:0019646">
    <property type="term" value="P:aerobic electron transport chain"/>
    <property type="evidence" value="ECO:0007669"/>
    <property type="project" value="TreeGrafter"/>
</dbReference>
<evidence type="ECO:0000256" key="11">
    <source>
        <dbReference type="ARBA" id="ARBA00023136"/>
    </source>
</evidence>
<dbReference type="GO" id="GO:0016682">
    <property type="term" value="F:oxidoreductase activity, acting on diphenols and related substances as donors, oxygen as acceptor"/>
    <property type="evidence" value="ECO:0007669"/>
    <property type="project" value="TreeGrafter"/>
</dbReference>
<dbReference type="GO" id="GO:0005886">
    <property type="term" value="C:plasma membrane"/>
    <property type="evidence" value="ECO:0007669"/>
    <property type="project" value="UniProtKB-SubCell"/>
</dbReference>
<evidence type="ECO:0000256" key="6">
    <source>
        <dbReference type="ARBA" id="ARBA00022692"/>
    </source>
</evidence>
<dbReference type="GO" id="GO:0009055">
    <property type="term" value="F:electron transfer activity"/>
    <property type="evidence" value="ECO:0007669"/>
    <property type="project" value="TreeGrafter"/>
</dbReference>
<evidence type="ECO:0000313" key="14">
    <source>
        <dbReference type="Proteomes" id="UP000029409"/>
    </source>
</evidence>
<dbReference type="RefSeq" id="WP_042208885.1">
    <property type="nucleotide sequence ID" value="NZ_CP009288.1"/>
</dbReference>
<keyword evidence="6 12" id="KW-0812">Transmembrane</keyword>
<dbReference type="GO" id="GO:0070069">
    <property type="term" value="C:cytochrome complex"/>
    <property type="evidence" value="ECO:0007669"/>
    <property type="project" value="TreeGrafter"/>
</dbReference>
<dbReference type="Pfam" id="PF02322">
    <property type="entry name" value="Cyt_bd_oxida_II"/>
    <property type="match status" value="1"/>
</dbReference>
<dbReference type="NCBIfam" id="TIGR00203">
    <property type="entry name" value="cydB"/>
    <property type="match status" value="1"/>
</dbReference>
<keyword evidence="8" id="KW-0249">Electron transport</keyword>
<name>A0A089HT35_PAEDU</name>
<evidence type="ECO:0000256" key="4">
    <source>
        <dbReference type="ARBA" id="ARBA00022475"/>
    </source>
</evidence>
<reference evidence="13 14" key="1">
    <citation type="submission" date="2014-08" db="EMBL/GenBank/DDBJ databases">
        <title>Comparative genomics of the Paenibacillus odorifer group.</title>
        <authorList>
            <person name="den Bakker H.C."/>
            <person name="Tsai Y.-C."/>
            <person name="Martin N."/>
            <person name="Korlach J."/>
            <person name="Wiedmann M."/>
        </authorList>
    </citation>
    <scope>NUCLEOTIDE SEQUENCE [LARGE SCALE GENOMIC DNA]</scope>
    <source>
        <strain evidence="13 14">DSM 1735</strain>
    </source>
</reference>
<gene>
    <name evidence="13" type="ORF">PDUR_27615</name>
</gene>
<feature type="transmembrane region" description="Helical" evidence="12">
    <location>
        <begin position="6"/>
        <end position="25"/>
    </location>
</feature>
<comment type="similarity">
    <text evidence="2">Belongs to the cytochrome ubiquinol oxidase subunit 2 family.</text>
</comment>
<feature type="transmembrane region" description="Helical" evidence="12">
    <location>
        <begin position="75"/>
        <end position="96"/>
    </location>
</feature>
<feature type="transmembrane region" description="Helical" evidence="12">
    <location>
        <begin position="230"/>
        <end position="248"/>
    </location>
</feature>
<evidence type="ECO:0000313" key="13">
    <source>
        <dbReference type="EMBL" id="AIQ15201.1"/>
    </source>
</evidence>
<dbReference type="PANTHER" id="PTHR43141:SF5">
    <property type="entry name" value="CYTOCHROME BD-I UBIQUINOL OXIDASE SUBUNIT 2"/>
    <property type="match status" value="1"/>
</dbReference>
<accession>A0A089HT35</accession>
<keyword evidence="10" id="KW-0408">Iron</keyword>
<dbReference type="EMBL" id="CP009288">
    <property type="protein sequence ID" value="AIQ15201.1"/>
    <property type="molecule type" value="Genomic_DNA"/>
</dbReference>
<feature type="transmembrane region" description="Helical" evidence="12">
    <location>
        <begin position="255"/>
        <end position="276"/>
    </location>
</feature>
<keyword evidence="7" id="KW-0479">Metal-binding</keyword>
<keyword evidence="9 12" id="KW-1133">Transmembrane helix</keyword>
<evidence type="ECO:0000256" key="5">
    <source>
        <dbReference type="ARBA" id="ARBA00022617"/>
    </source>
</evidence>